<dbReference type="RefSeq" id="WP_093384813.1">
    <property type="nucleotide sequence ID" value="NZ_FOTW01000006.1"/>
</dbReference>
<evidence type="ECO:0000313" key="10">
    <source>
        <dbReference type="EMBL" id="SFL68159.1"/>
    </source>
</evidence>
<dbReference type="InterPro" id="IPR036259">
    <property type="entry name" value="MFS_trans_sf"/>
</dbReference>
<evidence type="ECO:0000256" key="5">
    <source>
        <dbReference type="ARBA" id="ARBA00022989"/>
    </source>
</evidence>
<dbReference type="Pfam" id="PF05977">
    <property type="entry name" value="MFS_3"/>
    <property type="match status" value="2"/>
</dbReference>
<reference evidence="10 11" key="1">
    <citation type="submission" date="2016-10" db="EMBL/GenBank/DDBJ databases">
        <authorList>
            <person name="de Groot N.N."/>
        </authorList>
    </citation>
    <scope>NUCLEOTIDE SEQUENCE [LARGE SCALE GENOMIC DNA]</scope>
    <source>
        <strain evidence="10 11">ATCC 43154</strain>
    </source>
</reference>
<dbReference type="GO" id="GO:0005886">
    <property type="term" value="C:plasma membrane"/>
    <property type="evidence" value="ECO:0007669"/>
    <property type="project" value="UniProtKB-SubCell"/>
</dbReference>
<dbReference type="GO" id="GO:0022857">
    <property type="term" value="F:transmembrane transporter activity"/>
    <property type="evidence" value="ECO:0007669"/>
    <property type="project" value="InterPro"/>
</dbReference>
<keyword evidence="4 8" id="KW-0812">Transmembrane</keyword>
<dbReference type="STRING" id="758825.SAMN02982985_01126"/>
<feature type="compositionally biased region" description="Pro residues" evidence="7">
    <location>
        <begin position="235"/>
        <end position="248"/>
    </location>
</feature>
<dbReference type="PROSITE" id="PS50850">
    <property type="entry name" value="MFS"/>
    <property type="match status" value="1"/>
</dbReference>
<feature type="domain" description="Major facilitator superfamily (MFS) profile" evidence="9">
    <location>
        <begin position="29"/>
        <end position="451"/>
    </location>
</feature>
<dbReference type="PANTHER" id="PTHR23513">
    <property type="entry name" value="INTEGRAL MEMBRANE EFFLUX PROTEIN-RELATED"/>
    <property type="match status" value="1"/>
</dbReference>
<dbReference type="OrthoDB" id="9775268at2"/>
<evidence type="ECO:0000256" key="1">
    <source>
        <dbReference type="ARBA" id="ARBA00004651"/>
    </source>
</evidence>
<feature type="transmembrane region" description="Helical" evidence="8">
    <location>
        <begin position="340"/>
        <end position="357"/>
    </location>
</feature>
<feature type="transmembrane region" description="Helical" evidence="8">
    <location>
        <begin position="426"/>
        <end position="445"/>
    </location>
</feature>
<feature type="compositionally biased region" description="Polar residues" evidence="7">
    <location>
        <begin position="216"/>
        <end position="226"/>
    </location>
</feature>
<evidence type="ECO:0000313" key="11">
    <source>
        <dbReference type="Proteomes" id="UP000199470"/>
    </source>
</evidence>
<evidence type="ECO:0000256" key="7">
    <source>
        <dbReference type="SAM" id="MobiDB-lite"/>
    </source>
</evidence>
<evidence type="ECO:0000259" key="9">
    <source>
        <dbReference type="PROSITE" id="PS50850"/>
    </source>
</evidence>
<dbReference type="Proteomes" id="UP000199470">
    <property type="component" value="Unassembled WGS sequence"/>
</dbReference>
<evidence type="ECO:0000256" key="6">
    <source>
        <dbReference type="ARBA" id="ARBA00023136"/>
    </source>
</evidence>
<gene>
    <name evidence="10" type="ORF">SAMN02982985_01126</name>
</gene>
<organism evidence="10 11">
    <name type="scientific">Rugamonas rubra</name>
    <dbReference type="NCBI Taxonomy" id="758825"/>
    <lineage>
        <taxon>Bacteria</taxon>
        <taxon>Pseudomonadati</taxon>
        <taxon>Pseudomonadota</taxon>
        <taxon>Betaproteobacteria</taxon>
        <taxon>Burkholderiales</taxon>
        <taxon>Oxalobacteraceae</taxon>
        <taxon>Telluria group</taxon>
        <taxon>Rugamonas</taxon>
    </lineage>
</organism>
<name>A0A1I4JNP3_9BURK</name>
<dbReference type="Gene3D" id="1.20.1250.20">
    <property type="entry name" value="MFS general substrate transporter like domains"/>
    <property type="match status" value="1"/>
</dbReference>
<evidence type="ECO:0000256" key="3">
    <source>
        <dbReference type="ARBA" id="ARBA00022475"/>
    </source>
</evidence>
<evidence type="ECO:0000256" key="8">
    <source>
        <dbReference type="SAM" id="Phobius"/>
    </source>
</evidence>
<sequence length="456" mass="47474">MHEKTLATAPSQPRRRALPALLEPLRHRRFRQLWLANLAANLGRWVQAFAAAWLVASMSDSTLLTTLVQTASYAPMLLFALPAGVLADAVDRPRLLFVINAGMALAAGLMALATMGGQATAFTLLALTFAMGCCAAFLWPAWQASMSTLLEPELVPTAAILNNLSYNLAALLGPWLGGLLFQHIGAAPLFMANALSYLGMMLVYWRWIRDNGTAHPNPTPSMSSAGAPQAEPGPRTMPPAPSPSPAPAPSSAAKGGAWAAFKHGIASAWQQRAFRALLAQVAAIFFVAIAFAALLPLYVRDVLHLQASTFGSLMGASGAGAVLAAFSLPTLRARLGPRRLLAAALLVFGAMLAALPLTSARPLALALVLAGGMAWAAIVSTLNGRAQTAFPPALRARTISIYMLAMGAGQSAGALFWGMLAQRMGVAAALLCAAVAMCACVGHVLTQAHTPAAATC</sequence>
<feature type="transmembrane region" description="Helical" evidence="8">
    <location>
        <begin position="154"/>
        <end position="177"/>
    </location>
</feature>
<protein>
    <submittedName>
        <fullName evidence="10">Transmembrane secretion effector</fullName>
    </submittedName>
</protein>
<feature type="transmembrane region" description="Helical" evidence="8">
    <location>
        <begin position="121"/>
        <end position="142"/>
    </location>
</feature>
<feature type="region of interest" description="Disordered" evidence="7">
    <location>
        <begin position="216"/>
        <end position="251"/>
    </location>
</feature>
<dbReference type="EMBL" id="FOTW01000006">
    <property type="protein sequence ID" value="SFL68159.1"/>
    <property type="molecule type" value="Genomic_DNA"/>
</dbReference>
<feature type="transmembrane region" description="Helical" evidence="8">
    <location>
        <begin position="305"/>
        <end position="328"/>
    </location>
</feature>
<feature type="transmembrane region" description="Helical" evidence="8">
    <location>
        <begin position="363"/>
        <end position="380"/>
    </location>
</feature>
<comment type="subcellular location">
    <subcellularLocation>
        <location evidence="1">Cell membrane</location>
        <topology evidence="1">Multi-pass membrane protein</topology>
    </subcellularLocation>
</comment>
<dbReference type="AlphaFoldDB" id="A0A1I4JNP3"/>
<evidence type="ECO:0000256" key="4">
    <source>
        <dbReference type="ARBA" id="ARBA00022692"/>
    </source>
</evidence>
<keyword evidence="5 8" id="KW-1133">Transmembrane helix</keyword>
<feature type="transmembrane region" description="Helical" evidence="8">
    <location>
        <begin position="401"/>
        <end position="420"/>
    </location>
</feature>
<feature type="transmembrane region" description="Helical" evidence="8">
    <location>
        <begin position="62"/>
        <end position="83"/>
    </location>
</feature>
<keyword evidence="3" id="KW-1003">Cell membrane</keyword>
<dbReference type="InterPro" id="IPR020846">
    <property type="entry name" value="MFS_dom"/>
</dbReference>
<dbReference type="InterPro" id="IPR010290">
    <property type="entry name" value="TM_effector"/>
</dbReference>
<keyword evidence="11" id="KW-1185">Reference proteome</keyword>
<evidence type="ECO:0000256" key="2">
    <source>
        <dbReference type="ARBA" id="ARBA00022448"/>
    </source>
</evidence>
<dbReference type="CDD" id="cd06173">
    <property type="entry name" value="MFS_MefA_like"/>
    <property type="match status" value="1"/>
</dbReference>
<feature type="transmembrane region" description="Helical" evidence="8">
    <location>
        <begin position="33"/>
        <end position="56"/>
    </location>
</feature>
<keyword evidence="2" id="KW-0813">Transport</keyword>
<feature type="transmembrane region" description="Helical" evidence="8">
    <location>
        <begin position="183"/>
        <end position="205"/>
    </location>
</feature>
<proteinExistence type="predicted"/>
<feature type="transmembrane region" description="Helical" evidence="8">
    <location>
        <begin position="95"/>
        <end position="115"/>
    </location>
</feature>
<keyword evidence="6 8" id="KW-0472">Membrane</keyword>
<dbReference type="PANTHER" id="PTHR23513:SF11">
    <property type="entry name" value="STAPHYLOFERRIN A TRANSPORTER"/>
    <property type="match status" value="1"/>
</dbReference>
<accession>A0A1I4JNP3</accession>
<dbReference type="SUPFAM" id="SSF103473">
    <property type="entry name" value="MFS general substrate transporter"/>
    <property type="match status" value="1"/>
</dbReference>
<feature type="transmembrane region" description="Helical" evidence="8">
    <location>
        <begin position="277"/>
        <end position="299"/>
    </location>
</feature>